<gene>
    <name evidence="2" type="ORF">TRUGW13939_11631</name>
</gene>
<dbReference type="GeneID" id="55999108"/>
<dbReference type="EMBL" id="CP055903">
    <property type="protein sequence ID" value="QKX64457.1"/>
    <property type="molecule type" value="Genomic_DNA"/>
</dbReference>
<reference evidence="3" key="1">
    <citation type="submission" date="2020-06" db="EMBL/GenBank/DDBJ databases">
        <title>A chromosome-scale genome assembly of Talaromyces rugulosus W13939.</title>
        <authorList>
            <person name="Wang B."/>
            <person name="Guo L."/>
            <person name="Ye K."/>
            <person name="Wang L."/>
        </authorList>
    </citation>
    <scope>NUCLEOTIDE SEQUENCE [LARGE SCALE GENOMIC DNA]</scope>
    <source>
        <strain evidence="3">W13939</strain>
    </source>
</reference>
<evidence type="ECO:0000313" key="2">
    <source>
        <dbReference type="EMBL" id="QKX64457.1"/>
    </source>
</evidence>
<dbReference type="KEGG" id="trg:TRUGW13939_11631"/>
<dbReference type="SUPFAM" id="SSF55729">
    <property type="entry name" value="Acyl-CoA N-acyltransferases (Nat)"/>
    <property type="match status" value="1"/>
</dbReference>
<proteinExistence type="predicted"/>
<dbReference type="InterPro" id="IPR000182">
    <property type="entry name" value="GNAT_dom"/>
</dbReference>
<organism evidence="2 3">
    <name type="scientific">Talaromyces rugulosus</name>
    <name type="common">Penicillium rugulosum</name>
    <dbReference type="NCBI Taxonomy" id="121627"/>
    <lineage>
        <taxon>Eukaryota</taxon>
        <taxon>Fungi</taxon>
        <taxon>Dikarya</taxon>
        <taxon>Ascomycota</taxon>
        <taxon>Pezizomycotina</taxon>
        <taxon>Eurotiomycetes</taxon>
        <taxon>Eurotiomycetidae</taxon>
        <taxon>Eurotiales</taxon>
        <taxon>Trichocomaceae</taxon>
        <taxon>Talaromyces</taxon>
        <taxon>Talaromyces sect. Islandici</taxon>
    </lineage>
</organism>
<dbReference type="Proteomes" id="UP000509510">
    <property type="component" value="Chromosome VI"/>
</dbReference>
<dbReference type="Gene3D" id="3.40.630.30">
    <property type="match status" value="1"/>
</dbReference>
<dbReference type="GO" id="GO:0016747">
    <property type="term" value="F:acyltransferase activity, transferring groups other than amino-acyl groups"/>
    <property type="evidence" value="ECO:0007669"/>
    <property type="project" value="InterPro"/>
</dbReference>
<dbReference type="PANTHER" id="PTHR43792:SF1">
    <property type="entry name" value="N-ACETYLTRANSFERASE DOMAIN-CONTAINING PROTEIN"/>
    <property type="match status" value="1"/>
</dbReference>
<dbReference type="PROSITE" id="PS51186">
    <property type="entry name" value="GNAT"/>
    <property type="match status" value="1"/>
</dbReference>
<evidence type="ECO:0000313" key="3">
    <source>
        <dbReference type="Proteomes" id="UP000509510"/>
    </source>
</evidence>
<keyword evidence="3" id="KW-1185">Reference proteome</keyword>
<dbReference type="InterPro" id="IPR051531">
    <property type="entry name" value="N-acetyltransferase"/>
</dbReference>
<protein>
    <recommendedName>
        <fullName evidence="1">N-acetyltransferase domain-containing protein</fullName>
    </recommendedName>
</protein>
<name>A0A7H8RED0_TALRU</name>
<sequence length="183" mass="21217">METPRLILTRFTSDHLEGYYRIWSSKEATQWSSRGICKSLEDTRTWMSALLVETNPDVEVYAILLKPDQNKNENENNNNNNDIIGVIGTHKTNPTPVELSYILHPSAWGNGYATEALRVYVQHYFHLKPQFDRLTAWVDTENAGSIKVLQKCGFVEEKMEKGDYVIEWKTPSKRDSFLYVLKK</sequence>
<dbReference type="Pfam" id="PF13302">
    <property type="entry name" value="Acetyltransf_3"/>
    <property type="match status" value="1"/>
</dbReference>
<evidence type="ECO:0000259" key="1">
    <source>
        <dbReference type="PROSITE" id="PS51186"/>
    </source>
</evidence>
<accession>A0A7H8RED0</accession>
<dbReference type="RefSeq" id="XP_035350630.1">
    <property type="nucleotide sequence ID" value="XM_035494737.1"/>
</dbReference>
<dbReference type="PANTHER" id="PTHR43792">
    <property type="entry name" value="GNAT FAMILY, PUTATIVE (AFU_ORTHOLOGUE AFUA_3G00765)-RELATED-RELATED"/>
    <property type="match status" value="1"/>
</dbReference>
<dbReference type="OrthoDB" id="4072826at2759"/>
<dbReference type="AlphaFoldDB" id="A0A7H8RED0"/>
<dbReference type="InterPro" id="IPR016181">
    <property type="entry name" value="Acyl_CoA_acyltransferase"/>
</dbReference>
<feature type="domain" description="N-acetyltransferase" evidence="1">
    <location>
        <begin position="20"/>
        <end position="172"/>
    </location>
</feature>